<evidence type="ECO:0000256" key="2">
    <source>
        <dbReference type="SAM" id="SignalP"/>
    </source>
</evidence>
<dbReference type="RefSeq" id="WP_242701099.1">
    <property type="nucleotide sequence ID" value="NZ_JAMXAX010000016.1"/>
</dbReference>
<evidence type="ECO:0000313" key="5">
    <source>
        <dbReference type="Proteomes" id="UP001595693"/>
    </source>
</evidence>
<evidence type="ECO:0000256" key="1">
    <source>
        <dbReference type="PROSITE-ProRule" id="PRU00278"/>
    </source>
</evidence>
<dbReference type="PROSITE" id="PS50198">
    <property type="entry name" value="PPIC_PPIASE_2"/>
    <property type="match status" value="1"/>
</dbReference>
<evidence type="ECO:0000259" key="3">
    <source>
        <dbReference type="PROSITE" id="PS50198"/>
    </source>
</evidence>
<keyword evidence="5" id="KW-1185">Reference proteome</keyword>
<dbReference type="GO" id="GO:0016853">
    <property type="term" value="F:isomerase activity"/>
    <property type="evidence" value="ECO:0007669"/>
    <property type="project" value="UniProtKB-KW"/>
</dbReference>
<sequence>MTPSLCNPGWLRALVMCVAAATASLAGASETLVRLSNGETISQDDFSAYVEKRIDLRASSRNVWGVQTVLREMATVRVLSLEGARIGEPRQEGREEQRFDDVYAHAVHTKLLPVCAPPADEKASRQYFSDNPQAFRVPPMARLSRVILPASEILEGEPAAAWLMKEAEIVASGKKSFDDLVKQAEAVYRLDTQGDLGWITLFDEDASVLRVLATAKQGEMVGPLREGDFAYLFKVNEKREGRQLAWEEVAVSVPARAVSFCRQEGAKKVRSDLFAKYGVELDNAAIRSLFLKQPPAK</sequence>
<keyword evidence="1" id="KW-0697">Rotamase</keyword>
<comment type="caution">
    <text evidence="4">The sequence shown here is derived from an EMBL/GenBank/DDBJ whole genome shotgun (WGS) entry which is preliminary data.</text>
</comment>
<dbReference type="Proteomes" id="UP001595693">
    <property type="component" value="Unassembled WGS sequence"/>
</dbReference>
<feature type="chain" id="PRO_5045141247" evidence="2">
    <location>
        <begin position="29"/>
        <end position="297"/>
    </location>
</feature>
<dbReference type="Pfam" id="PF13145">
    <property type="entry name" value="Rotamase_2"/>
    <property type="match status" value="1"/>
</dbReference>
<proteinExistence type="predicted"/>
<protein>
    <submittedName>
        <fullName evidence="4">Peptidylprolyl isomerase</fullName>
    </submittedName>
</protein>
<reference evidence="5" key="1">
    <citation type="journal article" date="2019" name="Int. J. Syst. Evol. Microbiol.">
        <title>The Global Catalogue of Microorganisms (GCM) 10K type strain sequencing project: providing services to taxonomists for standard genome sequencing and annotation.</title>
        <authorList>
            <consortium name="The Broad Institute Genomics Platform"/>
            <consortium name="The Broad Institute Genome Sequencing Center for Infectious Disease"/>
            <person name="Wu L."/>
            <person name="Ma J."/>
        </authorList>
    </citation>
    <scope>NUCLEOTIDE SEQUENCE [LARGE SCALE GENOMIC DNA]</scope>
    <source>
        <strain evidence="5">CCUG 2113</strain>
    </source>
</reference>
<dbReference type="Gene3D" id="3.10.50.40">
    <property type="match status" value="1"/>
</dbReference>
<feature type="domain" description="PpiC" evidence="3">
    <location>
        <begin position="138"/>
        <end position="237"/>
    </location>
</feature>
<dbReference type="SUPFAM" id="SSF54534">
    <property type="entry name" value="FKBP-like"/>
    <property type="match status" value="1"/>
</dbReference>
<feature type="signal peptide" evidence="2">
    <location>
        <begin position="1"/>
        <end position="28"/>
    </location>
</feature>
<organism evidence="4 5">
    <name type="scientific">Acidovorax facilis</name>
    <dbReference type="NCBI Taxonomy" id="12917"/>
    <lineage>
        <taxon>Bacteria</taxon>
        <taxon>Pseudomonadati</taxon>
        <taxon>Pseudomonadota</taxon>
        <taxon>Betaproteobacteria</taxon>
        <taxon>Burkholderiales</taxon>
        <taxon>Comamonadaceae</taxon>
        <taxon>Acidovorax</taxon>
    </lineage>
</organism>
<accession>A0ABV8DBV7</accession>
<keyword evidence="1 4" id="KW-0413">Isomerase</keyword>
<name>A0ABV8DBV7_9BURK</name>
<gene>
    <name evidence="4" type="ORF">ACFOW3_15645</name>
</gene>
<dbReference type="InterPro" id="IPR000297">
    <property type="entry name" value="PPIase_PpiC"/>
</dbReference>
<dbReference type="EMBL" id="JBHSAJ010000048">
    <property type="protein sequence ID" value="MFC3936045.1"/>
    <property type="molecule type" value="Genomic_DNA"/>
</dbReference>
<evidence type="ECO:0000313" key="4">
    <source>
        <dbReference type="EMBL" id="MFC3936045.1"/>
    </source>
</evidence>
<keyword evidence="2" id="KW-0732">Signal</keyword>
<dbReference type="InterPro" id="IPR046357">
    <property type="entry name" value="PPIase_dom_sf"/>
</dbReference>